<dbReference type="GO" id="GO:0051011">
    <property type="term" value="F:microtubule minus-end binding"/>
    <property type="evidence" value="ECO:0007669"/>
    <property type="project" value="TreeGrafter"/>
</dbReference>
<dbReference type="Gene3D" id="1.20.120.1900">
    <property type="entry name" value="Gamma-tubulin complex, C-terminal domain"/>
    <property type="match status" value="1"/>
</dbReference>
<dbReference type="GO" id="GO:0051321">
    <property type="term" value="P:meiotic cell cycle"/>
    <property type="evidence" value="ECO:0007669"/>
    <property type="project" value="TreeGrafter"/>
</dbReference>
<dbReference type="GO" id="GO:0005874">
    <property type="term" value="C:microtubule"/>
    <property type="evidence" value="ECO:0007669"/>
    <property type="project" value="UniProtKB-KW"/>
</dbReference>
<evidence type="ECO:0000256" key="4">
    <source>
        <dbReference type="ARBA" id="ARBA00023212"/>
    </source>
</evidence>
<dbReference type="STRING" id="1266660.A0A1G4JI46"/>
<dbReference type="GO" id="GO:0005824">
    <property type="term" value="C:outer plaque of spindle pole body"/>
    <property type="evidence" value="ECO:0007669"/>
    <property type="project" value="EnsemblFungi"/>
</dbReference>
<evidence type="ECO:0000256" key="3">
    <source>
        <dbReference type="ARBA" id="ARBA00022701"/>
    </source>
</evidence>
<feature type="domain" description="Gamma tubulin complex component C-terminal" evidence="6">
    <location>
        <begin position="434"/>
        <end position="775"/>
    </location>
</feature>
<dbReference type="Pfam" id="PF04130">
    <property type="entry name" value="GCP_C_terminal"/>
    <property type="match status" value="1"/>
</dbReference>
<reference evidence="8 9" key="1">
    <citation type="submission" date="2016-03" db="EMBL/GenBank/DDBJ databases">
        <authorList>
            <person name="Devillers H."/>
        </authorList>
    </citation>
    <scope>NUCLEOTIDE SEQUENCE [LARGE SCALE GENOMIC DNA]</scope>
    <source>
        <strain evidence="8">CBS 10888</strain>
    </source>
</reference>
<dbReference type="EMBL" id="LT598458">
    <property type="protein sequence ID" value="SCU90071.1"/>
    <property type="molecule type" value="Genomic_DNA"/>
</dbReference>
<dbReference type="PANTHER" id="PTHR19302:SF13">
    <property type="entry name" value="GAMMA-TUBULIN COMPLEX COMPONENT 2"/>
    <property type="match status" value="1"/>
</dbReference>
<dbReference type="Proteomes" id="UP000190274">
    <property type="component" value="Chromosome F"/>
</dbReference>
<evidence type="ECO:0000313" key="9">
    <source>
        <dbReference type="Proteomes" id="UP000190274"/>
    </source>
</evidence>
<protein>
    <recommendedName>
        <fullName evidence="5">Spindle pole body component</fullName>
    </recommendedName>
</protein>
<dbReference type="Pfam" id="PF17681">
    <property type="entry name" value="GCP_N_terminal"/>
    <property type="match status" value="1"/>
</dbReference>
<keyword evidence="9" id="KW-1185">Reference proteome</keyword>
<dbReference type="GO" id="GO:0051225">
    <property type="term" value="P:spindle assembly"/>
    <property type="evidence" value="ECO:0007669"/>
    <property type="project" value="TreeGrafter"/>
</dbReference>
<dbReference type="GO" id="GO:0043015">
    <property type="term" value="F:gamma-tubulin binding"/>
    <property type="evidence" value="ECO:0007669"/>
    <property type="project" value="EnsemblFungi"/>
</dbReference>
<dbReference type="GO" id="GO:0000922">
    <property type="term" value="C:spindle pole"/>
    <property type="evidence" value="ECO:0007669"/>
    <property type="project" value="InterPro"/>
</dbReference>
<evidence type="ECO:0000256" key="5">
    <source>
        <dbReference type="RuleBase" id="RU363050"/>
    </source>
</evidence>
<keyword evidence="4 5" id="KW-0206">Cytoskeleton</keyword>
<evidence type="ECO:0000256" key="2">
    <source>
        <dbReference type="ARBA" id="ARBA00022490"/>
    </source>
</evidence>
<dbReference type="GO" id="GO:0044732">
    <property type="term" value="C:mitotic spindle pole body"/>
    <property type="evidence" value="ECO:0007669"/>
    <property type="project" value="TreeGrafter"/>
</dbReference>
<name>A0A1G4JI46_9SACH</name>
<accession>A0A1G4JI46</accession>
<evidence type="ECO:0000256" key="1">
    <source>
        <dbReference type="ARBA" id="ARBA00010337"/>
    </source>
</evidence>
<dbReference type="PANTHER" id="PTHR19302">
    <property type="entry name" value="GAMMA TUBULIN COMPLEX PROTEIN"/>
    <property type="match status" value="1"/>
</dbReference>
<dbReference type="GO" id="GO:0031122">
    <property type="term" value="P:cytoplasmic microtubule organization"/>
    <property type="evidence" value="ECO:0007669"/>
    <property type="project" value="EnsemblFungi"/>
</dbReference>
<feature type="domain" description="Gamma tubulin complex component protein N-terminal" evidence="7">
    <location>
        <begin position="57"/>
        <end position="410"/>
    </location>
</feature>
<dbReference type="AlphaFoldDB" id="A0A1G4JI46"/>
<dbReference type="InterPro" id="IPR042241">
    <property type="entry name" value="GCP_C_sf"/>
</dbReference>
<dbReference type="InterPro" id="IPR007259">
    <property type="entry name" value="GCP"/>
</dbReference>
<dbReference type="InterPro" id="IPR040457">
    <property type="entry name" value="GCP_C"/>
</dbReference>
<dbReference type="GO" id="GO:0007020">
    <property type="term" value="P:microtubule nucleation"/>
    <property type="evidence" value="ECO:0007669"/>
    <property type="project" value="EnsemblFungi"/>
</dbReference>
<sequence>MEVRNNVEDVCFLELTSENEFLSRLVNFQPLTSTQIKVKSYPLEQIKNARVQEALVVRDLLNVLVGMEGVYIRYNNSYEPRLGPGDEIRGPDFKIAKNMDPSLKSFAKWMVKFGKIYVVLSCFSERYNEPVYGSILHRLCYEIRQFLAHDYMRFIVDVAEGEFRSNPSFSIRELGQMLTKSCGYKAQLLYDIVQDVIREMSRRALMNREEADFHNFIQDLKKEKHYAPSAYGIDSSGIAPFLTDSRINIHARGGVILQMVQDRLKGNWGNQRNVDFLQKLLSSISSQYCVMLETWLTNGSLSDPHDEFMVADSMRSTSHQEITTLNSLNSERLWDTQHVIRRDGIMEQFKEKDIAFKVLMTGKLLNLFRQCCDFRDLTGVTPANSYGPLRDLPQGTQLTLYVDAHYKRANELVGGLFCDGYNLANRLGEFHQNFFFYNNPSFFRSFFNRSLIELTKLRSDVVQEKLQRSFLDYQLSQEHRTSNIVLPLLNLKLDHRSFYRIVEQFSSETANGGNEPDLLQAQNFGNLRDMLLRDLELQDLDSGTSAHDKKFGHTIHHLQFEIIVPFPLNTIITKTCMVQYQMVQRYLGILHYYNKILQDTWFELNKNRIWRHAGFSKDVKHWIRRCRTVHFRMTQFMKFVLEYTCQDVIHSSWAPLKSRMDKNAASNFDLNACQLALQDFLTQIMAHSLLTNASLVRLLIQITDIVHRFCKFVTSLRKTLCMMDVRLFSYYQGQFSDDHQYDEAAALRKLHELQKYLGLIWDSFSQHRSAFAEGVSYYCNNGSVRSGASPVIFMAEKLKFLEK</sequence>
<keyword evidence="3 5" id="KW-0493">Microtubule</keyword>
<dbReference type="InterPro" id="IPR041470">
    <property type="entry name" value="GCP_N"/>
</dbReference>
<comment type="similarity">
    <text evidence="1 5">Belongs to the TUBGCP family.</text>
</comment>
<keyword evidence="2 5" id="KW-0963">Cytoplasm</keyword>
<proteinExistence type="inferred from homology"/>
<gene>
    <name evidence="8" type="ORF">LADA_0F01618G</name>
</gene>
<evidence type="ECO:0000313" key="8">
    <source>
        <dbReference type="EMBL" id="SCU90071.1"/>
    </source>
</evidence>
<dbReference type="OrthoDB" id="2192946at2759"/>
<evidence type="ECO:0000259" key="7">
    <source>
        <dbReference type="Pfam" id="PF17681"/>
    </source>
</evidence>
<dbReference type="GO" id="GO:0005822">
    <property type="term" value="C:inner plaque of spindle pole body"/>
    <property type="evidence" value="ECO:0007669"/>
    <property type="project" value="EnsemblFungi"/>
</dbReference>
<evidence type="ECO:0000259" key="6">
    <source>
        <dbReference type="Pfam" id="PF04130"/>
    </source>
</evidence>
<comment type="subcellular location">
    <subcellularLocation>
        <location evidence="5">Cytoplasm</location>
        <location evidence="5">Cytoskeleton</location>
        <location evidence="5">Microtubule organizing center</location>
    </subcellularLocation>
</comment>
<dbReference type="GO" id="GO:0000278">
    <property type="term" value="P:mitotic cell cycle"/>
    <property type="evidence" value="ECO:0007669"/>
    <property type="project" value="TreeGrafter"/>
</dbReference>
<dbReference type="GO" id="GO:0008275">
    <property type="term" value="C:gamma-tubulin small complex"/>
    <property type="evidence" value="ECO:0007669"/>
    <property type="project" value="EnsemblFungi"/>
</dbReference>
<organism evidence="8 9">
    <name type="scientific">Lachancea dasiensis</name>
    <dbReference type="NCBI Taxonomy" id="1072105"/>
    <lineage>
        <taxon>Eukaryota</taxon>
        <taxon>Fungi</taxon>
        <taxon>Dikarya</taxon>
        <taxon>Ascomycota</taxon>
        <taxon>Saccharomycotina</taxon>
        <taxon>Saccharomycetes</taxon>
        <taxon>Saccharomycetales</taxon>
        <taxon>Saccharomycetaceae</taxon>
        <taxon>Lachancea</taxon>
    </lineage>
</organism>